<evidence type="ECO:0000313" key="2">
    <source>
        <dbReference type="Proteomes" id="UP000287651"/>
    </source>
</evidence>
<dbReference type="Proteomes" id="UP000287651">
    <property type="component" value="Unassembled WGS sequence"/>
</dbReference>
<protein>
    <submittedName>
        <fullName evidence="1">Uncharacterized protein</fullName>
    </submittedName>
</protein>
<dbReference type="EMBL" id="AMZH03022853">
    <property type="protein sequence ID" value="RRT36958.1"/>
    <property type="molecule type" value="Genomic_DNA"/>
</dbReference>
<sequence length="140" mass="15423">MTSGSHDGSKFESFYETEIIGGGEPRAVDPSVHNAEVGGRNQERLLRNSPRSSILPPLVYPLHVYGFTPVAAHRSKDHISVILSINEIKTVAARPREGLELGVRLLILATPFRVNRILLLEQIRGGYSAFYTPSITVRCA</sequence>
<gene>
    <name evidence="1" type="ORF">B296_00053084</name>
</gene>
<evidence type="ECO:0000313" key="1">
    <source>
        <dbReference type="EMBL" id="RRT36958.1"/>
    </source>
</evidence>
<comment type="caution">
    <text evidence="1">The sequence shown here is derived from an EMBL/GenBank/DDBJ whole genome shotgun (WGS) entry which is preliminary data.</text>
</comment>
<name>A0A426XBW7_ENSVE</name>
<reference evidence="1 2" key="1">
    <citation type="journal article" date="2014" name="Agronomy (Basel)">
        <title>A Draft Genome Sequence for Ensete ventricosum, the Drought-Tolerant Tree Against Hunger.</title>
        <authorList>
            <person name="Harrison J."/>
            <person name="Moore K.A."/>
            <person name="Paszkiewicz K."/>
            <person name="Jones T."/>
            <person name="Grant M."/>
            <person name="Ambacheew D."/>
            <person name="Muzemil S."/>
            <person name="Studholme D.J."/>
        </authorList>
    </citation>
    <scope>NUCLEOTIDE SEQUENCE [LARGE SCALE GENOMIC DNA]</scope>
</reference>
<organism evidence="1 2">
    <name type="scientific">Ensete ventricosum</name>
    <name type="common">Abyssinian banana</name>
    <name type="synonym">Musa ensete</name>
    <dbReference type="NCBI Taxonomy" id="4639"/>
    <lineage>
        <taxon>Eukaryota</taxon>
        <taxon>Viridiplantae</taxon>
        <taxon>Streptophyta</taxon>
        <taxon>Embryophyta</taxon>
        <taxon>Tracheophyta</taxon>
        <taxon>Spermatophyta</taxon>
        <taxon>Magnoliopsida</taxon>
        <taxon>Liliopsida</taxon>
        <taxon>Zingiberales</taxon>
        <taxon>Musaceae</taxon>
        <taxon>Ensete</taxon>
    </lineage>
</organism>
<proteinExistence type="predicted"/>
<accession>A0A426XBW7</accession>
<dbReference type="AlphaFoldDB" id="A0A426XBW7"/>